<name>A0ABP1F9A4_9FLAO</name>
<reference evidence="2 3" key="1">
    <citation type="submission" date="2024-05" db="EMBL/GenBank/DDBJ databases">
        <authorList>
            <person name="Duchaud E."/>
        </authorList>
    </citation>
    <scope>NUCLEOTIDE SEQUENCE [LARGE SCALE GENOMIC DNA]</scope>
    <source>
        <strain evidence="2">Ena-SAMPLE-TAB-13-05-2024-13:56:06:370-140305</strain>
    </source>
</reference>
<comment type="caution">
    <text evidence="2">The sequence shown here is derived from an EMBL/GenBank/DDBJ whole genome shotgun (WGS) entry which is preliminary data.</text>
</comment>
<feature type="transmembrane region" description="Helical" evidence="1">
    <location>
        <begin position="150"/>
        <end position="169"/>
    </location>
</feature>
<keyword evidence="3" id="KW-1185">Reference proteome</keyword>
<dbReference type="EMBL" id="CAXJRC010000022">
    <property type="protein sequence ID" value="CAL2106968.1"/>
    <property type="molecule type" value="Genomic_DNA"/>
</dbReference>
<sequence length="367" mass="41791">MMIFKMRYTLFYILLLASTILSYAQSSLVKAEIDTTSIRIGEQFEFKITVNETESVIIPKLDNLQSLEVVDSLKIDTINNKLIKKYILTGFDSGAFYIPRQQIFIKNQAYLTDSLLVNVATVAIDTTKIKKFPIKGIKGEPYQFDDFKSYVYWALGVLAIVIISLYFALKRSDNSSTETYIPKLAPYQEAIRNLKLLDEKLLWQNNQTKQYYSELTNIVRNYLERELSIPALERTTNEVIETLHDFNNAKSIVTDTNTIDNLQNLLKQSDLVKFAKSKPIASEIEGDRNIAEHVINNLKPLVTEEVSETSYSKPVTLVQKPTIKKTSTISKLIIVVLLIATMLLFSFGISKLISMSNNLKPSIENVQ</sequence>
<organism evidence="2 3">
    <name type="scientific">Tenacibaculum vairaonense</name>
    <dbReference type="NCBI Taxonomy" id="3137860"/>
    <lineage>
        <taxon>Bacteria</taxon>
        <taxon>Pseudomonadati</taxon>
        <taxon>Bacteroidota</taxon>
        <taxon>Flavobacteriia</taxon>
        <taxon>Flavobacteriales</taxon>
        <taxon>Flavobacteriaceae</taxon>
        <taxon>Tenacibaculum</taxon>
    </lineage>
</organism>
<evidence type="ECO:0000256" key="1">
    <source>
        <dbReference type="SAM" id="Phobius"/>
    </source>
</evidence>
<keyword evidence="1" id="KW-1133">Transmembrane helix</keyword>
<protein>
    <recommendedName>
        <fullName evidence="4">Oxygen tolerance protein BatD</fullName>
    </recommendedName>
</protein>
<keyword evidence="1" id="KW-0812">Transmembrane</keyword>
<keyword evidence="1" id="KW-0472">Membrane</keyword>
<feature type="transmembrane region" description="Helical" evidence="1">
    <location>
        <begin position="332"/>
        <end position="353"/>
    </location>
</feature>
<accession>A0ABP1F9A4</accession>
<proteinExistence type="predicted"/>
<evidence type="ECO:0000313" key="2">
    <source>
        <dbReference type="EMBL" id="CAL2106968.1"/>
    </source>
</evidence>
<gene>
    <name evidence="2" type="ORF">T190115A13A_20248</name>
</gene>
<evidence type="ECO:0008006" key="4">
    <source>
        <dbReference type="Google" id="ProtNLM"/>
    </source>
</evidence>
<dbReference type="Proteomes" id="UP001497602">
    <property type="component" value="Unassembled WGS sequence"/>
</dbReference>
<evidence type="ECO:0000313" key="3">
    <source>
        <dbReference type="Proteomes" id="UP001497602"/>
    </source>
</evidence>